<dbReference type="Pfam" id="PF09860">
    <property type="entry name" value="DUF2087"/>
    <property type="match status" value="1"/>
</dbReference>
<dbReference type="InterPro" id="IPR036388">
    <property type="entry name" value="WH-like_DNA-bd_sf"/>
</dbReference>
<protein>
    <submittedName>
        <fullName evidence="2">DUF2087 domain-containing protein</fullName>
    </submittedName>
</protein>
<evidence type="ECO:0000313" key="3">
    <source>
        <dbReference type="Proteomes" id="UP000279968"/>
    </source>
</evidence>
<evidence type="ECO:0000313" key="2">
    <source>
        <dbReference type="EMBL" id="RKN51916.1"/>
    </source>
</evidence>
<dbReference type="RefSeq" id="WP_120782774.1">
    <property type="nucleotide sequence ID" value="NZ_JBHLUP010000002.1"/>
</dbReference>
<comment type="caution">
    <text evidence="2">The sequence shown here is derived from an EMBL/GenBank/DDBJ whole genome shotgun (WGS) entry which is preliminary data.</text>
</comment>
<dbReference type="EMBL" id="RBAN01000006">
    <property type="protein sequence ID" value="RKN51916.1"/>
    <property type="molecule type" value="Genomic_DNA"/>
</dbReference>
<proteinExistence type="predicted"/>
<dbReference type="AlphaFoldDB" id="A0A3A9ZX85"/>
<keyword evidence="3" id="KW-1185">Reference proteome</keyword>
<accession>A0A3A9ZX85</accession>
<reference evidence="2 3" key="1">
    <citation type="journal article" date="2015" name="Int. J. Syst. Evol. Microbiol.">
        <title>Micromonospora costi sp. nov., isolated from a leaf of Costus speciosus.</title>
        <authorList>
            <person name="Thawai C."/>
        </authorList>
    </citation>
    <scope>NUCLEOTIDE SEQUENCE [LARGE SCALE GENOMIC DNA]</scope>
    <source>
        <strain evidence="2 3">CS1-12</strain>
    </source>
</reference>
<dbReference type="Gene3D" id="1.10.10.10">
    <property type="entry name" value="Winged helix-like DNA-binding domain superfamily/Winged helix DNA-binding domain"/>
    <property type="match status" value="1"/>
</dbReference>
<dbReference type="OrthoDB" id="529288at2"/>
<dbReference type="Proteomes" id="UP000279968">
    <property type="component" value="Unassembled WGS sequence"/>
</dbReference>
<sequence>MTAHALAGSLADDGRRRVFAAVVLGATGVREVADRAGLPAREVVTALRRLADAGLVSGADGALAVDAERLRELARAPRPARPAESREETVLRTFVCDGVLVGLPAQRGRRRIVLEHIARRSFAPDTAYPERAVDDALRPWCADGGSDHVTLRRYLVDELLLTRDRGIYRRV</sequence>
<feature type="domain" description="DUF2087" evidence="1">
    <location>
        <begin position="100"/>
        <end position="170"/>
    </location>
</feature>
<gene>
    <name evidence="2" type="ORF">D7193_27740</name>
</gene>
<dbReference type="InterPro" id="IPR018656">
    <property type="entry name" value="DUF2087"/>
</dbReference>
<dbReference type="SUPFAM" id="SSF46785">
    <property type="entry name" value="Winged helix' DNA-binding domain"/>
    <property type="match status" value="1"/>
</dbReference>
<name>A0A3A9ZX85_9ACTN</name>
<dbReference type="InterPro" id="IPR036390">
    <property type="entry name" value="WH_DNA-bd_sf"/>
</dbReference>
<organism evidence="2 3">
    <name type="scientific">Micromonospora costi</name>
    <dbReference type="NCBI Taxonomy" id="1530042"/>
    <lineage>
        <taxon>Bacteria</taxon>
        <taxon>Bacillati</taxon>
        <taxon>Actinomycetota</taxon>
        <taxon>Actinomycetes</taxon>
        <taxon>Micromonosporales</taxon>
        <taxon>Micromonosporaceae</taxon>
        <taxon>Micromonospora</taxon>
    </lineage>
</organism>
<evidence type="ECO:0000259" key="1">
    <source>
        <dbReference type="Pfam" id="PF09860"/>
    </source>
</evidence>